<evidence type="ECO:0000313" key="3">
    <source>
        <dbReference type="Proteomes" id="UP000010475"/>
    </source>
</evidence>
<dbReference type="HOGENOM" id="CLU_2933696_0_0_3"/>
<accession>K9X3Q9</accession>
<name>K9X3Q9_9NOST</name>
<protein>
    <submittedName>
        <fullName evidence="2">Uncharacterized protein</fullName>
    </submittedName>
</protein>
<dbReference type="AlphaFoldDB" id="K9X3Q9"/>
<organism evidence="2 3">
    <name type="scientific">Cylindrospermum stagnale PCC 7417</name>
    <dbReference type="NCBI Taxonomy" id="56107"/>
    <lineage>
        <taxon>Bacteria</taxon>
        <taxon>Bacillati</taxon>
        <taxon>Cyanobacteriota</taxon>
        <taxon>Cyanophyceae</taxon>
        <taxon>Nostocales</taxon>
        <taxon>Nostocaceae</taxon>
        <taxon>Cylindrospermum</taxon>
    </lineage>
</organism>
<dbReference type="EMBL" id="CP003642">
    <property type="protein sequence ID" value="AFZ27295.1"/>
    <property type="molecule type" value="Genomic_DNA"/>
</dbReference>
<reference evidence="2 3" key="1">
    <citation type="submission" date="2012-06" db="EMBL/GenBank/DDBJ databases">
        <title>Finished chromosome of genome of Cylindrospermum stagnale PCC 7417.</title>
        <authorList>
            <consortium name="US DOE Joint Genome Institute"/>
            <person name="Gugger M."/>
            <person name="Coursin T."/>
            <person name="Rippka R."/>
            <person name="Tandeau De Marsac N."/>
            <person name="Huntemann M."/>
            <person name="Wei C.-L."/>
            <person name="Han J."/>
            <person name="Detter J.C."/>
            <person name="Han C."/>
            <person name="Tapia R."/>
            <person name="Chen A."/>
            <person name="Kyrpides N."/>
            <person name="Mavromatis K."/>
            <person name="Markowitz V."/>
            <person name="Szeto E."/>
            <person name="Ivanova N."/>
            <person name="Pagani I."/>
            <person name="Pati A."/>
            <person name="Goodwin L."/>
            <person name="Nordberg H.P."/>
            <person name="Cantor M.N."/>
            <person name="Hua S.X."/>
            <person name="Woyke T."/>
            <person name="Kerfeld C.A."/>
        </authorList>
    </citation>
    <scope>NUCLEOTIDE SEQUENCE [LARGE SCALE GENOMIC DNA]</scope>
    <source>
        <strain evidence="2 3">PCC 7417</strain>
    </source>
</reference>
<proteinExistence type="predicted"/>
<keyword evidence="3" id="KW-1185">Reference proteome</keyword>
<keyword evidence="1" id="KW-1133">Transmembrane helix</keyword>
<feature type="transmembrane region" description="Helical" evidence="1">
    <location>
        <begin position="27"/>
        <end position="48"/>
    </location>
</feature>
<keyword evidence="1" id="KW-0812">Transmembrane</keyword>
<dbReference type="KEGG" id="csg:Cylst_5263"/>
<sequence>MDWVKNLRRKKLARNQKAIEFQSLRGIFLSINAYAVLHCVSFSLYIGYTMLFSLEQILKF</sequence>
<evidence type="ECO:0000313" key="2">
    <source>
        <dbReference type="EMBL" id="AFZ27295.1"/>
    </source>
</evidence>
<dbReference type="STRING" id="56107.Cylst_5263"/>
<keyword evidence="1" id="KW-0472">Membrane</keyword>
<dbReference type="Proteomes" id="UP000010475">
    <property type="component" value="Chromosome"/>
</dbReference>
<gene>
    <name evidence="2" type="ORF">Cylst_5263</name>
</gene>
<evidence type="ECO:0000256" key="1">
    <source>
        <dbReference type="SAM" id="Phobius"/>
    </source>
</evidence>